<gene>
    <name evidence="1" type="ORF">OE88DRAFT_1646848</name>
</gene>
<evidence type="ECO:0000313" key="2">
    <source>
        <dbReference type="Proteomes" id="UP000305948"/>
    </source>
</evidence>
<dbReference type="OrthoDB" id="2585655at2759"/>
<evidence type="ECO:0000313" key="1">
    <source>
        <dbReference type="EMBL" id="TFK48737.1"/>
    </source>
</evidence>
<dbReference type="STRING" id="5364.A0A5C3MUL9"/>
<reference evidence="1 2" key="1">
    <citation type="journal article" date="2019" name="Nat. Ecol. Evol.">
        <title>Megaphylogeny resolves global patterns of mushroom evolution.</title>
        <authorList>
            <person name="Varga T."/>
            <person name="Krizsan K."/>
            <person name="Foldi C."/>
            <person name="Dima B."/>
            <person name="Sanchez-Garcia M."/>
            <person name="Sanchez-Ramirez S."/>
            <person name="Szollosi G.J."/>
            <person name="Szarkandi J.G."/>
            <person name="Papp V."/>
            <person name="Albert L."/>
            <person name="Andreopoulos W."/>
            <person name="Angelini C."/>
            <person name="Antonin V."/>
            <person name="Barry K.W."/>
            <person name="Bougher N.L."/>
            <person name="Buchanan P."/>
            <person name="Buyck B."/>
            <person name="Bense V."/>
            <person name="Catcheside P."/>
            <person name="Chovatia M."/>
            <person name="Cooper J."/>
            <person name="Damon W."/>
            <person name="Desjardin D."/>
            <person name="Finy P."/>
            <person name="Geml J."/>
            <person name="Haridas S."/>
            <person name="Hughes K."/>
            <person name="Justo A."/>
            <person name="Karasinski D."/>
            <person name="Kautmanova I."/>
            <person name="Kiss B."/>
            <person name="Kocsube S."/>
            <person name="Kotiranta H."/>
            <person name="LaButti K.M."/>
            <person name="Lechner B.E."/>
            <person name="Liimatainen K."/>
            <person name="Lipzen A."/>
            <person name="Lukacs Z."/>
            <person name="Mihaltcheva S."/>
            <person name="Morgado L.N."/>
            <person name="Niskanen T."/>
            <person name="Noordeloos M.E."/>
            <person name="Ohm R.A."/>
            <person name="Ortiz-Santana B."/>
            <person name="Ovrebo C."/>
            <person name="Racz N."/>
            <person name="Riley R."/>
            <person name="Savchenko A."/>
            <person name="Shiryaev A."/>
            <person name="Soop K."/>
            <person name="Spirin V."/>
            <person name="Szebenyi C."/>
            <person name="Tomsovsky M."/>
            <person name="Tulloss R.E."/>
            <person name="Uehling J."/>
            <person name="Grigoriev I.V."/>
            <person name="Vagvolgyi C."/>
            <person name="Papp T."/>
            <person name="Martin F.M."/>
            <person name="Miettinen O."/>
            <person name="Hibbett D.S."/>
            <person name="Nagy L.G."/>
        </authorList>
    </citation>
    <scope>NUCLEOTIDE SEQUENCE [LARGE SCALE GENOMIC DNA]</scope>
    <source>
        <strain evidence="1 2">OMC1185</strain>
    </source>
</reference>
<dbReference type="Proteomes" id="UP000305948">
    <property type="component" value="Unassembled WGS sequence"/>
</dbReference>
<accession>A0A5C3MUL9</accession>
<dbReference type="AlphaFoldDB" id="A0A5C3MUL9"/>
<name>A0A5C3MUL9_9AGAM</name>
<protein>
    <submittedName>
        <fullName evidence="1">Uncharacterized protein</fullName>
    </submittedName>
</protein>
<organism evidence="1 2">
    <name type="scientific">Heliocybe sulcata</name>
    <dbReference type="NCBI Taxonomy" id="5364"/>
    <lineage>
        <taxon>Eukaryota</taxon>
        <taxon>Fungi</taxon>
        <taxon>Dikarya</taxon>
        <taxon>Basidiomycota</taxon>
        <taxon>Agaricomycotina</taxon>
        <taxon>Agaricomycetes</taxon>
        <taxon>Gloeophyllales</taxon>
        <taxon>Gloeophyllaceae</taxon>
        <taxon>Heliocybe</taxon>
    </lineage>
</organism>
<dbReference type="EMBL" id="ML213518">
    <property type="protein sequence ID" value="TFK48737.1"/>
    <property type="molecule type" value="Genomic_DNA"/>
</dbReference>
<sequence length="134" mass="14387">MIEAIGCDYKSRTTFGVLLERCSTGKPGPVSGAATMNDTELRINPSGRDTEVDLHANDARISSSLFSYTPLQRVAPLLVRSYRRGNGRKEAAAKSIAVMIACLTARSAAMNIRAATLADIFEPHERGTIMGISS</sequence>
<proteinExistence type="predicted"/>
<keyword evidence="2" id="KW-1185">Reference proteome</keyword>